<dbReference type="InterPro" id="IPR050491">
    <property type="entry name" value="AmpC-like"/>
</dbReference>
<dbReference type="AlphaFoldDB" id="W5W8H9"/>
<sequence>MARTGIRRLGVALGAVAVAATVGAPGLAVAAGQADGHAGVQTALEGYRAHGGPGAAVHAGDTSHNWDLHVGPKVINTNQFIGPNDAFRAASQTKTFTAAVVLQLVDEGKVALDAPIERYLPGVVDGNGYDGNRITVRQILQQTSGVNGDSNKAKAKPDGTYDLRELVRAGLAAYPPKSEPTWNYSNINYYIAGLLIEQVTGMPARDAIAARIIQPLGLSQTSLPAPGDKSLPGAYVHGYKGGAVGPVFLWLDTTFGEWGSGTAEPSFWSTAGGLVSTLSDLAVFDQRLADGKVVSTASLAEMRKTVPTGWPGTEHYGLGLWGHDLSCGGRAWGLLGDLSTGYSSATMATDDGRHAAIVTNTAVPNNDKPTRLDVLDAALCDKG</sequence>
<dbReference type="PANTHER" id="PTHR46825:SF7">
    <property type="entry name" value="D-ALANYL-D-ALANINE CARBOXYPEPTIDASE"/>
    <property type="match status" value="1"/>
</dbReference>
<dbReference type="STRING" id="1449976.KALB_3476"/>
<evidence type="ECO:0000259" key="2">
    <source>
        <dbReference type="Pfam" id="PF00144"/>
    </source>
</evidence>
<dbReference type="PANTHER" id="PTHR46825">
    <property type="entry name" value="D-ALANYL-D-ALANINE-CARBOXYPEPTIDASE/ENDOPEPTIDASE AMPH"/>
    <property type="match status" value="1"/>
</dbReference>
<dbReference type="Gene3D" id="3.40.710.10">
    <property type="entry name" value="DD-peptidase/beta-lactamase superfamily"/>
    <property type="match status" value="1"/>
</dbReference>
<dbReference type="Proteomes" id="UP000019225">
    <property type="component" value="Chromosome"/>
</dbReference>
<evidence type="ECO:0000256" key="1">
    <source>
        <dbReference type="SAM" id="SignalP"/>
    </source>
</evidence>
<dbReference type="HOGENOM" id="CLU_020027_2_3_11"/>
<dbReference type="KEGG" id="kal:KALB_3476"/>
<accession>W5W8H9</accession>
<evidence type="ECO:0000313" key="3">
    <source>
        <dbReference type="EMBL" id="AHH96841.1"/>
    </source>
</evidence>
<gene>
    <name evidence="3" type="ORF">KALB_3476</name>
</gene>
<organism evidence="3 4">
    <name type="scientific">Kutzneria albida DSM 43870</name>
    <dbReference type="NCBI Taxonomy" id="1449976"/>
    <lineage>
        <taxon>Bacteria</taxon>
        <taxon>Bacillati</taxon>
        <taxon>Actinomycetota</taxon>
        <taxon>Actinomycetes</taxon>
        <taxon>Pseudonocardiales</taxon>
        <taxon>Pseudonocardiaceae</taxon>
        <taxon>Kutzneria</taxon>
    </lineage>
</organism>
<dbReference type="PATRIC" id="fig|1449976.3.peg.3495"/>
<reference evidence="3 4" key="1">
    <citation type="journal article" date="2014" name="BMC Genomics">
        <title>Complete genome sequence of producer of the glycopeptide antibiotic Aculeximycin Kutzneria albida DSM 43870T, a representative of minor genus of Pseudonocardiaceae.</title>
        <authorList>
            <person name="Rebets Y."/>
            <person name="Tokovenko B."/>
            <person name="Lushchyk I."/>
            <person name="Ruckert C."/>
            <person name="Zaburannyi N."/>
            <person name="Bechthold A."/>
            <person name="Kalinowski J."/>
            <person name="Luzhetskyy A."/>
        </authorList>
    </citation>
    <scope>NUCLEOTIDE SEQUENCE [LARGE SCALE GENOMIC DNA]</scope>
    <source>
        <strain evidence="3">DSM 43870</strain>
    </source>
</reference>
<keyword evidence="4" id="KW-1185">Reference proteome</keyword>
<proteinExistence type="predicted"/>
<feature type="chain" id="PRO_5004872964" evidence="1">
    <location>
        <begin position="31"/>
        <end position="383"/>
    </location>
</feature>
<feature type="domain" description="Beta-lactamase-related" evidence="2">
    <location>
        <begin position="44"/>
        <end position="373"/>
    </location>
</feature>
<dbReference type="InterPro" id="IPR012338">
    <property type="entry name" value="Beta-lactam/transpept-like"/>
</dbReference>
<dbReference type="eggNOG" id="COG1680">
    <property type="taxonomic scope" value="Bacteria"/>
</dbReference>
<dbReference type="EMBL" id="CP007155">
    <property type="protein sequence ID" value="AHH96841.1"/>
    <property type="molecule type" value="Genomic_DNA"/>
</dbReference>
<dbReference type="OrthoDB" id="503788at2"/>
<name>W5W8H9_9PSEU</name>
<evidence type="ECO:0000313" key="4">
    <source>
        <dbReference type="Proteomes" id="UP000019225"/>
    </source>
</evidence>
<keyword evidence="1" id="KW-0732">Signal</keyword>
<dbReference type="InterPro" id="IPR001466">
    <property type="entry name" value="Beta-lactam-related"/>
</dbReference>
<protein>
    <submittedName>
        <fullName evidence="3">Beta-lactamase</fullName>
    </submittedName>
</protein>
<dbReference type="SUPFAM" id="SSF56601">
    <property type="entry name" value="beta-lactamase/transpeptidase-like"/>
    <property type="match status" value="1"/>
</dbReference>
<dbReference type="RefSeq" id="WP_025356963.1">
    <property type="nucleotide sequence ID" value="NZ_CP007155.1"/>
</dbReference>
<dbReference type="Pfam" id="PF00144">
    <property type="entry name" value="Beta-lactamase"/>
    <property type="match status" value="1"/>
</dbReference>
<feature type="signal peptide" evidence="1">
    <location>
        <begin position="1"/>
        <end position="30"/>
    </location>
</feature>